<feature type="transmembrane region" description="Helical" evidence="1">
    <location>
        <begin position="6"/>
        <end position="23"/>
    </location>
</feature>
<keyword evidence="1" id="KW-1133">Transmembrane helix</keyword>
<evidence type="ECO:0000313" key="3">
    <source>
        <dbReference type="Proteomes" id="UP000009376"/>
    </source>
</evidence>
<sequence>MKGFKLYVLLSLVIIFLIGFIIAGKISPTYKAPVVQAINCNSVNLAFNATVSNSIKANMSTNTFFDIPVTNLGNVTETISLTVTPNGSVPFTLESAPSFQANVSEKGSYTSFGVYSPTKPGNYSLLANISSTYSNCLSYKTYPINITIVNSSS</sequence>
<organism evidence="2 3">
    <name type="scientific">Candidatus Parvarchaeum acidophilus ARMAN-5</name>
    <dbReference type="NCBI Taxonomy" id="662762"/>
    <lineage>
        <taxon>Archaea</taxon>
        <taxon>Candidatus Parvarchaeota</taxon>
        <taxon>Candidatus Parvarchaeum</taxon>
    </lineage>
</organism>
<name>D6GWP4_PARA5</name>
<keyword evidence="1" id="KW-0812">Transmembrane</keyword>
<proteinExistence type="predicted"/>
<dbReference type="Proteomes" id="UP000009376">
    <property type="component" value="Unassembled WGS sequence"/>
</dbReference>
<protein>
    <submittedName>
        <fullName evidence="2">Uncharacterized protein</fullName>
    </submittedName>
</protein>
<reference evidence="2 3" key="1">
    <citation type="journal article" date="2010" name="Proc. Natl. Acad. Sci. U.S.A.">
        <title>Enigmatic, ultrasmall, uncultivated Archaea.</title>
        <authorList>
            <person name="Baker B.J."/>
            <person name="Comolli L.R."/>
            <person name="Dick G.J."/>
            <person name="Hauser L.J."/>
            <person name="Hyatt D."/>
            <person name="Dill B.D."/>
            <person name="Land M.L."/>
            <person name="Verberkmoes N.C."/>
            <person name="Hettich R.L."/>
            <person name="Banfield J.F."/>
        </authorList>
    </citation>
    <scope>NUCLEOTIDE SEQUENCE [LARGE SCALE GENOMIC DNA]</scope>
</reference>
<accession>D6GWP4</accession>
<evidence type="ECO:0000313" key="2">
    <source>
        <dbReference type="EMBL" id="EFD92369.1"/>
    </source>
</evidence>
<dbReference type="EMBL" id="GG745604">
    <property type="protein sequence ID" value="EFD92369.1"/>
    <property type="molecule type" value="Genomic_DNA"/>
</dbReference>
<dbReference type="AlphaFoldDB" id="D6GWP4"/>
<gene>
    <name evidence="2" type="ORF">BJBARM5_0913</name>
</gene>
<evidence type="ECO:0000256" key="1">
    <source>
        <dbReference type="SAM" id="Phobius"/>
    </source>
</evidence>
<keyword evidence="1" id="KW-0472">Membrane</keyword>